<dbReference type="Proteomes" id="UP000439522">
    <property type="component" value="Unassembled WGS sequence"/>
</dbReference>
<dbReference type="SUPFAM" id="SSF56784">
    <property type="entry name" value="HAD-like"/>
    <property type="match status" value="1"/>
</dbReference>
<dbReference type="RefSeq" id="WP_160611242.1">
    <property type="nucleotide sequence ID" value="NZ_WTZA01000001.1"/>
</dbReference>
<dbReference type="InterPro" id="IPR036412">
    <property type="entry name" value="HAD-like_sf"/>
</dbReference>
<sequence>MSRPLVISDCDEVLLHMVAPFKQWLEDSQGVNFRLEGNNFAEAMRWQKTGEVLGKQDVWNFLGSFFDTEMHRQGPIAGAVEGINALAEHADVVILTNLADSYNAMRAEQLAGHGVHARVFTNHGPKGPALKAIVDEYAPSRAVFIDDLSQHHRSVAELVPHVRRLHLCGEPLLAPHISCAHKAGDAHARIDTWDEALPWLLAAITKEPQDA</sequence>
<name>A0A6I4TE82_9SPHN</name>
<reference evidence="1 2" key="1">
    <citation type="submission" date="2019-12" db="EMBL/GenBank/DDBJ databases">
        <title>Genomic-based taxomic classification of the family Erythrobacteraceae.</title>
        <authorList>
            <person name="Xu L."/>
        </authorList>
    </citation>
    <scope>NUCLEOTIDE SEQUENCE [LARGE SCALE GENOMIC DNA]</scope>
    <source>
        <strain evidence="1 2">100921-2</strain>
    </source>
</reference>
<dbReference type="GO" id="GO:0016787">
    <property type="term" value="F:hydrolase activity"/>
    <property type="evidence" value="ECO:0007669"/>
    <property type="project" value="UniProtKB-KW"/>
</dbReference>
<gene>
    <name evidence="1" type="ORF">GRI40_10375</name>
</gene>
<accession>A0A6I4TE82</accession>
<dbReference type="OrthoDB" id="7192139at2"/>
<comment type="caution">
    <text evidence="1">The sequence shown here is derived from an EMBL/GenBank/DDBJ whole genome shotgun (WGS) entry which is preliminary data.</text>
</comment>
<keyword evidence="1" id="KW-0378">Hydrolase</keyword>
<protein>
    <submittedName>
        <fullName evidence="1">HAD family hydrolase</fullName>
    </submittedName>
</protein>
<dbReference type="EMBL" id="WTZA01000001">
    <property type="protein sequence ID" value="MXO75621.1"/>
    <property type="molecule type" value="Genomic_DNA"/>
</dbReference>
<dbReference type="AlphaFoldDB" id="A0A6I4TE82"/>
<proteinExistence type="predicted"/>
<evidence type="ECO:0000313" key="1">
    <source>
        <dbReference type="EMBL" id="MXO75621.1"/>
    </source>
</evidence>
<keyword evidence="2" id="KW-1185">Reference proteome</keyword>
<evidence type="ECO:0000313" key="2">
    <source>
        <dbReference type="Proteomes" id="UP000439522"/>
    </source>
</evidence>
<organism evidence="1 2">
    <name type="scientific">Tsuneonella aeria</name>
    <dbReference type="NCBI Taxonomy" id="1837929"/>
    <lineage>
        <taxon>Bacteria</taxon>
        <taxon>Pseudomonadati</taxon>
        <taxon>Pseudomonadota</taxon>
        <taxon>Alphaproteobacteria</taxon>
        <taxon>Sphingomonadales</taxon>
        <taxon>Erythrobacteraceae</taxon>
        <taxon>Tsuneonella</taxon>
    </lineage>
</organism>